<dbReference type="Proteomes" id="UP001460072">
    <property type="component" value="Unassembled WGS sequence"/>
</dbReference>
<accession>A0ABU9N5G9</accession>
<dbReference type="PANTHER" id="PTHR47623">
    <property type="entry name" value="OS09G0287300 PROTEIN"/>
    <property type="match status" value="1"/>
</dbReference>
<sequence>MKQLMLIRHAKSSWDLQLDDHQRPLAPRGIQDAQLVSVAVEKYLPDNFMIWCSTAKRARETALIFAKNIFLDAGNIVFEEELYTFDNIELARIIKSCDDDIDNLIVFGHNEAITNFVNKFGNTFIDNVPTCGFVSIIFDSKTWKNIGRGVTKNVVFPRDLR</sequence>
<protein>
    <submittedName>
        <fullName evidence="1">Histidine phosphatase family protein</fullName>
    </submittedName>
</protein>
<dbReference type="InterPro" id="IPR029033">
    <property type="entry name" value="His_PPase_superfam"/>
</dbReference>
<dbReference type="SUPFAM" id="SSF53254">
    <property type="entry name" value="Phosphoglycerate mutase-like"/>
    <property type="match status" value="1"/>
</dbReference>
<dbReference type="Pfam" id="PF00300">
    <property type="entry name" value="His_Phos_1"/>
    <property type="match status" value="1"/>
</dbReference>
<dbReference type="CDD" id="cd07040">
    <property type="entry name" value="HP"/>
    <property type="match status" value="1"/>
</dbReference>
<organism evidence="1 2">
    <name type="scientific">Flavobacterium aureirubrum</name>
    <dbReference type="NCBI Taxonomy" id="3133147"/>
    <lineage>
        <taxon>Bacteria</taxon>
        <taxon>Pseudomonadati</taxon>
        <taxon>Bacteroidota</taxon>
        <taxon>Flavobacteriia</taxon>
        <taxon>Flavobacteriales</taxon>
        <taxon>Flavobacteriaceae</taxon>
        <taxon>Flavobacterium</taxon>
    </lineage>
</organism>
<dbReference type="EMBL" id="JBCGDO010000012">
    <property type="protein sequence ID" value="MEM0542956.1"/>
    <property type="molecule type" value="Genomic_DNA"/>
</dbReference>
<dbReference type="SMART" id="SM00855">
    <property type="entry name" value="PGAM"/>
    <property type="match status" value="1"/>
</dbReference>
<gene>
    <name evidence="1" type="ORF">WFZ85_10015</name>
</gene>
<name>A0ABU9N5G9_9FLAO</name>
<dbReference type="InterPro" id="IPR013078">
    <property type="entry name" value="His_Pase_superF_clade-1"/>
</dbReference>
<reference evidence="1 2" key="1">
    <citation type="submission" date="2024-03" db="EMBL/GenBank/DDBJ databases">
        <title>Two novel species of the genus Flavobacterium exhibiting potentially degradation of complex polysaccharides.</title>
        <authorList>
            <person name="Lian X."/>
        </authorList>
    </citation>
    <scope>NUCLEOTIDE SEQUENCE [LARGE SCALE GENOMIC DNA]</scope>
    <source>
        <strain evidence="2">j3</strain>
    </source>
</reference>
<dbReference type="Gene3D" id="3.40.50.1240">
    <property type="entry name" value="Phosphoglycerate mutase-like"/>
    <property type="match status" value="1"/>
</dbReference>
<dbReference type="PANTHER" id="PTHR47623:SF1">
    <property type="entry name" value="OS09G0287300 PROTEIN"/>
    <property type="match status" value="1"/>
</dbReference>
<evidence type="ECO:0000313" key="1">
    <source>
        <dbReference type="EMBL" id="MEM0542956.1"/>
    </source>
</evidence>
<keyword evidence="2" id="KW-1185">Reference proteome</keyword>
<proteinExistence type="predicted"/>
<evidence type="ECO:0000313" key="2">
    <source>
        <dbReference type="Proteomes" id="UP001460072"/>
    </source>
</evidence>
<comment type="caution">
    <text evidence="1">The sequence shown here is derived from an EMBL/GenBank/DDBJ whole genome shotgun (WGS) entry which is preliminary data.</text>
</comment>
<dbReference type="RefSeq" id="WP_342696159.1">
    <property type="nucleotide sequence ID" value="NZ_JBCGDO010000012.1"/>
</dbReference>